<evidence type="ECO:0008006" key="4">
    <source>
        <dbReference type="Google" id="ProtNLM"/>
    </source>
</evidence>
<dbReference type="RefSeq" id="WP_192024459.1">
    <property type="nucleotide sequence ID" value="NZ_JACYTN010000003.1"/>
</dbReference>
<name>A0ABR9AYR6_9BACL</name>
<evidence type="ECO:0000256" key="1">
    <source>
        <dbReference type="SAM" id="Phobius"/>
    </source>
</evidence>
<reference evidence="2 3" key="1">
    <citation type="submission" date="2020-09" db="EMBL/GenBank/DDBJ databases">
        <title>Paenibacillus sp. CAU 1523 isolated from sand of Haeundae Beach.</title>
        <authorList>
            <person name="Kim W."/>
        </authorList>
    </citation>
    <scope>NUCLEOTIDE SEQUENCE [LARGE SCALE GENOMIC DNA]</scope>
    <source>
        <strain evidence="2 3">CAU 1523</strain>
    </source>
</reference>
<protein>
    <recommendedName>
        <fullName evidence="4">DUF4309 domain-containing protein</fullName>
    </recommendedName>
</protein>
<dbReference type="Proteomes" id="UP000634529">
    <property type="component" value="Unassembled WGS sequence"/>
</dbReference>
<keyword evidence="1" id="KW-0472">Membrane</keyword>
<comment type="caution">
    <text evidence="2">The sequence shown here is derived from an EMBL/GenBank/DDBJ whole genome shotgun (WGS) entry which is preliminary data.</text>
</comment>
<feature type="transmembrane region" description="Helical" evidence="1">
    <location>
        <begin position="7"/>
        <end position="25"/>
    </location>
</feature>
<evidence type="ECO:0000313" key="3">
    <source>
        <dbReference type="Proteomes" id="UP000634529"/>
    </source>
</evidence>
<gene>
    <name evidence="2" type="ORF">IFO66_07065</name>
</gene>
<sequence>MEKYKKLIYVVVGILIIGLVGTLTYNANKSTNTSFDELLSSSLKGKEITDVTMQEYGGAKRVIHTKSKEEIDAILKPYSHIELITEGSPVPSEKFAIHLTINSGNDIIFGIVVTDTGFVDTYVFEKNKGESYRITNQFDFKSIHNLFEK</sequence>
<dbReference type="EMBL" id="JACYTN010000003">
    <property type="protein sequence ID" value="MBD8498066.1"/>
    <property type="molecule type" value="Genomic_DNA"/>
</dbReference>
<organism evidence="2 3">
    <name type="scientific">Paenibacillus arenosi</name>
    <dbReference type="NCBI Taxonomy" id="2774142"/>
    <lineage>
        <taxon>Bacteria</taxon>
        <taxon>Bacillati</taxon>
        <taxon>Bacillota</taxon>
        <taxon>Bacilli</taxon>
        <taxon>Bacillales</taxon>
        <taxon>Paenibacillaceae</taxon>
        <taxon>Paenibacillus</taxon>
    </lineage>
</organism>
<keyword evidence="1" id="KW-0812">Transmembrane</keyword>
<keyword evidence="1" id="KW-1133">Transmembrane helix</keyword>
<keyword evidence="3" id="KW-1185">Reference proteome</keyword>
<accession>A0ABR9AYR6</accession>
<proteinExistence type="predicted"/>
<evidence type="ECO:0000313" key="2">
    <source>
        <dbReference type="EMBL" id="MBD8498066.1"/>
    </source>
</evidence>